<gene>
    <name evidence="1" type="ORF">AVEN_16068_1</name>
</gene>
<accession>A0A4Y2UWM4</accession>
<evidence type="ECO:0000313" key="2">
    <source>
        <dbReference type="Proteomes" id="UP000499080"/>
    </source>
</evidence>
<comment type="caution">
    <text evidence="1">The sequence shown here is derived from an EMBL/GenBank/DDBJ whole genome shotgun (WGS) entry which is preliminary data.</text>
</comment>
<proteinExistence type="predicted"/>
<reference evidence="1 2" key="1">
    <citation type="journal article" date="2019" name="Sci. Rep.">
        <title>Orb-weaving spider Araneus ventricosus genome elucidates the spidroin gene catalogue.</title>
        <authorList>
            <person name="Kono N."/>
            <person name="Nakamura H."/>
            <person name="Ohtoshi R."/>
            <person name="Moran D.A.P."/>
            <person name="Shinohara A."/>
            <person name="Yoshida Y."/>
            <person name="Fujiwara M."/>
            <person name="Mori M."/>
            <person name="Tomita M."/>
            <person name="Arakawa K."/>
        </authorList>
    </citation>
    <scope>NUCLEOTIDE SEQUENCE [LARGE SCALE GENOMIC DNA]</scope>
</reference>
<sequence length="102" mass="11455">MVVCCSGVVASLHSFPLQFNLLSGTLSKRASELVGEEVFQRECHRGILEFGQETSLLESSQFLVLFSVLFVPRKLRIPCTISQRQRESGPSKIAPEFYTKFS</sequence>
<dbReference type="Proteomes" id="UP000499080">
    <property type="component" value="Unassembled WGS sequence"/>
</dbReference>
<name>A0A4Y2UWM4_ARAVE</name>
<organism evidence="1 2">
    <name type="scientific">Araneus ventricosus</name>
    <name type="common">Orbweaver spider</name>
    <name type="synonym">Epeira ventricosa</name>
    <dbReference type="NCBI Taxonomy" id="182803"/>
    <lineage>
        <taxon>Eukaryota</taxon>
        <taxon>Metazoa</taxon>
        <taxon>Ecdysozoa</taxon>
        <taxon>Arthropoda</taxon>
        <taxon>Chelicerata</taxon>
        <taxon>Arachnida</taxon>
        <taxon>Araneae</taxon>
        <taxon>Araneomorphae</taxon>
        <taxon>Entelegynae</taxon>
        <taxon>Araneoidea</taxon>
        <taxon>Araneidae</taxon>
        <taxon>Araneus</taxon>
    </lineage>
</organism>
<keyword evidence="2" id="KW-1185">Reference proteome</keyword>
<protein>
    <submittedName>
        <fullName evidence="1">Uncharacterized protein</fullName>
    </submittedName>
</protein>
<dbReference type="AlphaFoldDB" id="A0A4Y2UWM4"/>
<dbReference type="EMBL" id="BGPR01039948">
    <property type="protein sequence ID" value="GBO16000.1"/>
    <property type="molecule type" value="Genomic_DNA"/>
</dbReference>
<evidence type="ECO:0000313" key="1">
    <source>
        <dbReference type="EMBL" id="GBO16000.1"/>
    </source>
</evidence>